<dbReference type="CDD" id="cd00158">
    <property type="entry name" value="RHOD"/>
    <property type="match status" value="1"/>
</dbReference>
<dbReference type="RefSeq" id="WP_188763713.1">
    <property type="nucleotide sequence ID" value="NZ_BMKK01000001.1"/>
</dbReference>
<dbReference type="InterPro" id="IPR050229">
    <property type="entry name" value="GlpE_sulfurtransferase"/>
</dbReference>
<dbReference type="Gene3D" id="3.40.250.10">
    <property type="entry name" value="Rhodanese-like domain"/>
    <property type="match status" value="1"/>
</dbReference>
<evidence type="ECO:0000256" key="1">
    <source>
        <dbReference type="ARBA" id="ARBA00023284"/>
    </source>
</evidence>
<dbReference type="InterPro" id="IPR036249">
    <property type="entry name" value="Thioredoxin-like_sf"/>
</dbReference>
<feature type="chain" id="PRO_5037043628" evidence="2">
    <location>
        <begin position="23"/>
        <end position="239"/>
    </location>
</feature>
<dbReference type="PROSITE" id="PS50206">
    <property type="entry name" value="RHODANESE_3"/>
    <property type="match status" value="1"/>
</dbReference>
<sequence length="239" mass="26710">MKKYIIATLAAFTIILNSCLSGQSQNIKTNLTPTEFAERIKAQAKTTLIDVRTPDEFSKGHLENAQNIDWRNNDFSNRIETLDKSKPVFVYCLSGGRSASAASAMREAGFKEVYELDGGIMKWRGANLPETTSNTSSKTAGLSRQQFEALLASDKLILVDFYADWCAPCKKMKPYLEEISKDMANKVKVVRINADDNQALCKELQIDALPVLQLYKNKNLTWNNVGFIDKAGVLTQINK</sequence>
<organism evidence="5 6">
    <name type="scientific">Emticicia aquatilis</name>
    <dbReference type="NCBI Taxonomy" id="1537369"/>
    <lineage>
        <taxon>Bacteria</taxon>
        <taxon>Pseudomonadati</taxon>
        <taxon>Bacteroidota</taxon>
        <taxon>Cytophagia</taxon>
        <taxon>Cytophagales</taxon>
        <taxon>Leadbetterellaceae</taxon>
        <taxon>Emticicia</taxon>
    </lineage>
</organism>
<dbReference type="InterPro" id="IPR036873">
    <property type="entry name" value="Rhodanese-like_dom_sf"/>
</dbReference>
<gene>
    <name evidence="5" type="ORF">GCM10011514_01870</name>
</gene>
<feature type="signal peptide" evidence="2">
    <location>
        <begin position="1"/>
        <end position="22"/>
    </location>
</feature>
<proteinExistence type="predicted"/>
<dbReference type="PANTHER" id="PTHR43031:SF18">
    <property type="entry name" value="RHODANESE-RELATED SULFURTRANSFERASES"/>
    <property type="match status" value="1"/>
</dbReference>
<dbReference type="InterPro" id="IPR017937">
    <property type="entry name" value="Thioredoxin_CS"/>
</dbReference>
<dbReference type="PROSITE" id="PS51352">
    <property type="entry name" value="THIOREDOXIN_2"/>
    <property type="match status" value="1"/>
</dbReference>
<evidence type="ECO:0000259" key="4">
    <source>
        <dbReference type="PROSITE" id="PS51352"/>
    </source>
</evidence>
<dbReference type="PROSITE" id="PS00194">
    <property type="entry name" value="THIOREDOXIN_1"/>
    <property type="match status" value="1"/>
</dbReference>
<dbReference type="InterPro" id="IPR001763">
    <property type="entry name" value="Rhodanese-like_dom"/>
</dbReference>
<accession>A0A917DJK2</accession>
<evidence type="ECO:0000313" key="6">
    <source>
        <dbReference type="Proteomes" id="UP000609064"/>
    </source>
</evidence>
<dbReference type="AlphaFoldDB" id="A0A917DJK2"/>
<dbReference type="InterPro" id="IPR013766">
    <property type="entry name" value="Thioredoxin_domain"/>
</dbReference>
<dbReference type="EMBL" id="BMKK01000001">
    <property type="protein sequence ID" value="GGD41473.1"/>
    <property type="molecule type" value="Genomic_DNA"/>
</dbReference>
<dbReference type="CDD" id="cd02947">
    <property type="entry name" value="TRX_family"/>
    <property type="match status" value="1"/>
</dbReference>
<keyword evidence="6" id="KW-1185">Reference proteome</keyword>
<dbReference type="PANTHER" id="PTHR43031">
    <property type="entry name" value="FAD-DEPENDENT OXIDOREDUCTASE"/>
    <property type="match status" value="1"/>
</dbReference>
<name>A0A917DJK2_9BACT</name>
<evidence type="ECO:0000259" key="3">
    <source>
        <dbReference type="PROSITE" id="PS50206"/>
    </source>
</evidence>
<feature type="domain" description="Rhodanese" evidence="3">
    <location>
        <begin position="42"/>
        <end position="132"/>
    </location>
</feature>
<dbReference type="SMART" id="SM00450">
    <property type="entry name" value="RHOD"/>
    <property type="match status" value="1"/>
</dbReference>
<dbReference type="PRINTS" id="PR00421">
    <property type="entry name" value="THIOREDOXIN"/>
</dbReference>
<dbReference type="Gene3D" id="3.40.30.10">
    <property type="entry name" value="Glutaredoxin"/>
    <property type="match status" value="1"/>
</dbReference>
<dbReference type="SUPFAM" id="SSF52821">
    <property type="entry name" value="Rhodanese/Cell cycle control phosphatase"/>
    <property type="match status" value="1"/>
</dbReference>
<keyword evidence="1" id="KW-0676">Redox-active center</keyword>
<reference evidence="5" key="2">
    <citation type="submission" date="2020-09" db="EMBL/GenBank/DDBJ databases">
        <authorList>
            <person name="Sun Q."/>
            <person name="Zhou Y."/>
        </authorList>
    </citation>
    <scope>NUCLEOTIDE SEQUENCE</scope>
    <source>
        <strain evidence="5">CGMCC 1.15958</strain>
    </source>
</reference>
<dbReference type="Proteomes" id="UP000609064">
    <property type="component" value="Unassembled WGS sequence"/>
</dbReference>
<reference evidence="5" key="1">
    <citation type="journal article" date="2014" name="Int. J. Syst. Evol. Microbiol.">
        <title>Complete genome sequence of Corynebacterium casei LMG S-19264T (=DSM 44701T), isolated from a smear-ripened cheese.</title>
        <authorList>
            <consortium name="US DOE Joint Genome Institute (JGI-PGF)"/>
            <person name="Walter F."/>
            <person name="Albersmeier A."/>
            <person name="Kalinowski J."/>
            <person name="Ruckert C."/>
        </authorList>
    </citation>
    <scope>NUCLEOTIDE SEQUENCE</scope>
    <source>
        <strain evidence="5">CGMCC 1.15958</strain>
    </source>
</reference>
<keyword evidence="2" id="KW-0732">Signal</keyword>
<dbReference type="SUPFAM" id="SSF52833">
    <property type="entry name" value="Thioredoxin-like"/>
    <property type="match status" value="1"/>
</dbReference>
<evidence type="ECO:0000313" key="5">
    <source>
        <dbReference type="EMBL" id="GGD41473.1"/>
    </source>
</evidence>
<dbReference type="Pfam" id="PF00581">
    <property type="entry name" value="Rhodanese"/>
    <property type="match status" value="1"/>
</dbReference>
<feature type="domain" description="Thioredoxin" evidence="4">
    <location>
        <begin position="122"/>
        <end position="239"/>
    </location>
</feature>
<evidence type="ECO:0000256" key="2">
    <source>
        <dbReference type="SAM" id="SignalP"/>
    </source>
</evidence>
<comment type="caution">
    <text evidence="5">The sequence shown here is derived from an EMBL/GenBank/DDBJ whole genome shotgun (WGS) entry which is preliminary data.</text>
</comment>
<dbReference type="Pfam" id="PF00085">
    <property type="entry name" value="Thioredoxin"/>
    <property type="match status" value="1"/>
</dbReference>
<protein>
    <submittedName>
        <fullName evidence="5">Thioredoxin</fullName>
    </submittedName>
</protein>